<proteinExistence type="predicted"/>
<evidence type="ECO:0000256" key="2">
    <source>
        <dbReference type="ARBA" id="ARBA00023274"/>
    </source>
</evidence>
<evidence type="ECO:0000313" key="4">
    <source>
        <dbReference type="Proteomes" id="UP000010556"/>
    </source>
</evidence>
<sequence length="69" mass="7798">MLATCIITGSTLTNITQVTGKVGMRHYHLKRNQSFCPTVNLDKLWTLWCPPASLPLSPFSWGDLELAWH</sequence>
<dbReference type="Proteomes" id="UP000010556">
    <property type="component" value="Unassembled WGS sequence"/>
</dbReference>
<protein>
    <submittedName>
        <fullName evidence="3">60S ribosomal protein L27a</fullName>
    </submittedName>
</protein>
<dbReference type="GO" id="GO:1990904">
    <property type="term" value="C:ribonucleoprotein complex"/>
    <property type="evidence" value="ECO:0007669"/>
    <property type="project" value="UniProtKB-KW"/>
</dbReference>
<organism evidence="3 4">
    <name type="scientific">Myotis davidii</name>
    <name type="common">David's myotis</name>
    <dbReference type="NCBI Taxonomy" id="225400"/>
    <lineage>
        <taxon>Eukaryota</taxon>
        <taxon>Metazoa</taxon>
        <taxon>Chordata</taxon>
        <taxon>Craniata</taxon>
        <taxon>Vertebrata</taxon>
        <taxon>Euteleostomi</taxon>
        <taxon>Mammalia</taxon>
        <taxon>Eutheria</taxon>
        <taxon>Laurasiatheria</taxon>
        <taxon>Chiroptera</taxon>
        <taxon>Yangochiroptera</taxon>
        <taxon>Vespertilionidae</taxon>
        <taxon>Myotis</taxon>
    </lineage>
</organism>
<accession>L5MHE7</accession>
<evidence type="ECO:0000313" key="3">
    <source>
        <dbReference type="EMBL" id="ELK38039.1"/>
    </source>
</evidence>
<keyword evidence="2" id="KW-0687">Ribonucleoprotein</keyword>
<name>L5MHE7_MYODS</name>
<dbReference type="EMBL" id="KB099687">
    <property type="protein sequence ID" value="ELK38039.1"/>
    <property type="molecule type" value="Genomic_DNA"/>
</dbReference>
<gene>
    <name evidence="3" type="ORF">MDA_GLEAN10011686</name>
</gene>
<keyword evidence="1 3" id="KW-0689">Ribosomal protein</keyword>
<keyword evidence="4" id="KW-1185">Reference proteome</keyword>
<evidence type="ECO:0000256" key="1">
    <source>
        <dbReference type="ARBA" id="ARBA00022980"/>
    </source>
</evidence>
<dbReference type="AlphaFoldDB" id="L5MHE7"/>
<dbReference type="Gene3D" id="3.100.10.10">
    <property type="match status" value="1"/>
</dbReference>
<reference evidence="4" key="1">
    <citation type="journal article" date="2013" name="Science">
        <title>Comparative analysis of bat genomes provides insight into the evolution of flight and immunity.</title>
        <authorList>
            <person name="Zhang G."/>
            <person name="Cowled C."/>
            <person name="Shi Z."/>
            <person name="Huang Z."/>
            <person name="Bishop-Lilly K.A."/>
            <person name="Fang X."/>
            <person name="Wynne J.W."/>
            <person name="Xiong Z."/>
            <person name="Baker M.L."/>
            <person name="Zhao W."/>
            <person name="Tachedjian M."/>
            <person name="Zhu Y."/>
            <person name="Zhou P."/>
            <person name="Jiang X."/>
            <person name="Ng J."/>
            <person name="Yang L."/>
            <person name="Wu L."/>
            <person name="Xiao J."/>
            <person name="Feng Y."/>
            <person name="Chen Y."/>
            <person name="Sun X."/>
            <person name="Zhang Y."/>
            <person name="Marsh G.A."/>
            <person name="Crameri G."/>
            <person name="Broder C.C."/>
            <person name="Frey K.G."/>
            <person name="Wang L.F."/>
            <person name="Wang J."/>
        </authorList>
    </citation>
    <scope>NUCLEOTIDE SEQUENCE [LARGE SCALE GENOMIC DNA]</scope>
</reference>
<dbReference type="SUPFAM" id="SSF52080">
    <property type="entry name" value="Ribosomal proteins L15p and L18e"/>
    <property type="match status" value="1"/>
</dbReference>
<dbReference type="InterPro" id="IPR036227">
    <property type="entry name" value="Ribosomal_uL15/eL18_sf"/>
</dbReference>
<dbReference type="GO" id="GO:0005840">
    <property type="term" value="C:ribosome"/>
    <property type="evidence" value="ECO:0007669"/>
    <property type="project" value="UniProtKB-KW"/>
</dbReference>